<evidence type="ECO:0000313" key="2">
    <source>
        <dbReference type="Proteomes" id="UP001172386"/>
    </source>
</evidence>
<comment type="caution">
    <text evidence="1">The sequence shown here is derived from an EMBL/GenBank/DDBJ whole genome shotgun (WGS) entry which is preliminary data.</text>
</comment>
<keyword evidence="2" id="KW-1185">Reference proteome</keyword>
<sequence>MLANSKRELLAAIDGPYGEPIDTTAYGTIMLFASDIGIAGVMAVVKEAMDKRRQWKSNTQRLLLIWQVDNQEQYEINEPFMTELLNDDDTRGVLEATVYVTSAQEDVSGTDSWGERAKMVGIPPDQDILPHLDVLLEKYAKHPCRSLVCVSANAQMRDRLSSLCRRDFPGKFDYREMDFQPVPERRLPITHKSLP</sequence>
<evidence type="ECO:0000313" key="1">
    <source>
        <dbReference type="EMBL" id="KAJ9654739.1"/>
    </source>
</evidence>
<accession>A0ACC3A404</accession>
<dbReference type="EMBL" id="JAPDRQ010000113">
    <property type="protein sequence ID" value="KAJ9654739.1"/>
    <property type="molecule type" value="Genomic_DNA"/>
</dbReference>
<name>A0ACC3A404_9EURO</name>
<protein>
    <submittedName>
        <fullName evidence="1">Uncharacterized protein</fullName>
    </submittedName>
</protein>
<dbReference type="Proteomes" id="UP001172386">
    <property type="component" value="Unassembled WGS sequence"/>
</dbReference>
<proteinExistence type="predicted"/>
<reference evidence="1" key="1">
    <citation type="submission" date="2022-10" db="EMBL/GenBank/DDBJ databases">
        <title>Culturing micro-colonial fungi from biological soil crusts in the Mojave desert and describing Neophaeococcomyces mojavensis, and introducing the new genera and species Taxawa tesnikishii.</title>
        <authorList>
            <person name="Kurbessoian T."/>
            <person name="Stajich J.E."/>
        </authorList>
    </citation>
    <scope>NUCLEOTIDE SEQUENCE</scope>
    <source>
        <strain evidence="1">JES_112</strain>
    </source>
</reference>
<gene>
    <name evidence="1" type="ORF">H2198_006257</name>
</gene>
<organism evidence="1 2">
    <name type="scientific">Neophaeococcomyces mojaviensis</name>
    <dbReference type="NCBI Taxonomy" id="3383035"/>
    <lineage>
        <taxon>Eukaryota</taxon>
        <taxon>Fungi</taxon>
        <taxon>Dikarya</taxon>
        <taxon>Ascomycota</taxon>
        <taxon>Pezizomycotina</taxon>
        <taxon>Eurotiomycetes</taxon>
        <taxon>Chaetothyriomycetidae</taxon>
        <taxon>Chaetothyriales</taxon>
        <taxon>Chaetothyriales incertae sedis</taxon>
        <taxon>Neophaeococcomyces</taxon>
    </lineage>
</organism>